<keyword evidence="6 7" id="KW-0472">Membrane</keyword>
<comment type="similarity">
    <text evidence="2">Belongs to the bacterial sugar transferase family.</text>
</comment>
<feature type="transmembrane region" description="Helical" evidence="7">
    <location>
        <begin position="51"/>
        <end position="72"/>
    </location>
</feature>
<evidence type="ECO:0000259" key="8">
    <source>
        <dbReference type="Pfam" id="PF02397"/>
    </source>
</evidence>
<reference evidence="9 10" key="1">
    <citation type="journal article" date="2016" name="Nat. Commun.">
        <title>Thousands of microbial genomes shed light on interconnected biogeochemical processes in an aquifer system.</title>
        <authorList>
            <person name="Anantharaman K."/>
            <person name="Brown C.T."/>
            <person name="Hug L.A."/>
            <person name="Sharon I."/>
            <person name="Castelle C.J."/>
            <person name="Probst A.J."/>
            <person name="Thomas B.C."/>
            <person name="Singh A."/>
            <person name="Wilkins M.J."/>
            <person name="Karaoz U."/>
            <person name="Brodie E.L."/>
            <person name="Williams K.H."/>
            <person name="Hubbard S.S."/>
            <person name="Banfield J.F."/>
        </authorList>
    </citation>
    <scope>NUCLEOTIDE SEQUENCE [LARGE SCALE GENOMIC DNA]</scope>
</reference>
<dbReference type="NCBIfam" id="TIGR03025">
    <property type="entry name" value="EPS_sugtrans"/>
    <property type="match status" value="1"/>
</dbReference>
<evidence type="ECO:0000313" key="10">
    <source>
        <dbReference type="Proteomes" id="UP000179164"/>
    </source>
</evidence>
<feature type="transmembrane region" description="Helical" evidence="7">
    <location>
        <begin position="110"/>
        <end position="133"/>
    </location>
</feature>
<protein>
    <recommendedName>
        <fullName evidence="8">Bacterial sugar transferase domain-containing protein</fullName>
    </recommendedName>
</protein>
<comment type="caution">
    <text evidence="9">The sequence shown here is derived from an EMBL/GenBank/DDBJ whole genome shotgun (WGS) entry which is preliminary data.</text>
</comment>
<evidence type="ECO:0000256" key="2">
    <source>
        <dbReference type="ARBA" id="ARBA00006464"/>
    </source>
</evidence>
<dbReference type="PANTHER" id="PTHR30576:SF10">
    <property type="entry name" value="SLL5057 PROTEIN"/>
    <property type="match status" value="1"/>
</dbReference>
<evidence type="ECO:0000313" key="9">
    <source>
        <dbReference type="EMBL" id="OGY85027.1"/>
    </source>
</evidence>
<proteinExistence type="inferred from homology"/>
<dbReference type="GO" id="GO:0016780">
    <property type="term" value="F:phosphotransferase activity, for other substituted phosphate groups"/>
    <property type="evidence" value="ECO:0007669"/>
    <property type="project" value="TreeGrafter"/>
</dbReference>
<comment type="subcellular location">
    <subcellularLocation>
        <location evidence="1">Membrane</location>
        <topology evidence="1">Multi-pass membrane protein</topology>
    </subcellularLocation>
</comment>
<accession>A0A1G2BA10</accession>
<dbReference type="AlphaFoldDB" id="A0A1G2BA10"/>
<organism evidence="9 10">
    <name type="scientific">Candidatus Kerfeldbacteria bacterium RIFCSPLOWO2_01_FULL_48_11</name>
    <dbReference type="NCBI Taxonomy" id="1798543"/>
    <lineage>
        <taxon>Bacteria</taxon>
        <taxon>Candidatus Kerfeldiibacteriota</taxon>
    </lineage>
</organism>
<evidence type="ECO:0000256" key="6">
    <source>
        <dbReference type="ARBA" id="ARBA00023136"/>
    </source>
</evidence>
<feature type="transmembrane region" description="Helical" evidence="7">
    <location>
        <begin position="84"/>
        <end position="104"/>
    </location>
</feature>
<dbReference type="GO" id="GO:0016020">
    <property type="term" value="C:membrane"/>
    <property type="evidence" value="ECO:0007669"/>
    <property type="project" value="UniProtKB-SubCell"/>
</dbReference>
<sequence length="463" mass="53033">MKKINLIFTALLVPIDYLMIFCAGLGAYYLRVGSFIQEIRPVFFEIDLGEYLTIIAVVGIFFLITFALAGLYSIRRHKGFMHEIGRVFIGCSAALTIIIIVIFFQREFFSSRFIILFGWLFSCVSVMVGRGIIRSIQRILLARGIGLRLVALVGSDPTSEELAGELHKNPSLGFRVAVRYEHFDDDAKKDLHDRVAADRIDDIIVAQRGMPTNEMLPIKECADDYHLGFHYSAGLFEFQSPHIQLETIADVPVVEVLRTRLDGWGKIWKRIFDIVLSFLVMLLLSPIILLVSILIKIDSQGPVIVSLERIGERGKTFKFYKFRSMVKNAHLLKKELLRENDRRDGPLFKIKDDPRVTRVGRLIRKLSLDELPQLWNVFHGDMSLVGPRPHEPEEVQQYERWQRKLLTIKPGMTGLAQISGRSELKFAEEARLDIYYIQNWSIGIDLWILLKTPRVVLSGRTAS</sequence>
<name>A0A1G2BA10_9BACT</name>
<dbReference type="Proteomes" id="UP000179164">
    <property type="component" value="Unassembled WGS sequence"/>
</dbReference>
<dbReference type="InterPro" id="IPR017475">
    <property type="entry name" value="EPS_sugar_tfrase"/>
</dbReference>
<keyword evidence="3" id="KW-0808">Transferase</keyword>
<keyword evidence="4 7" id="KW-0812">Transmembrane</keyword>
<evidence type="ECO:0000256" key="5">
    <source>
        <dbReference type="ARBA" id="ARBA00022989"/>
    </source>
</evidence>
<evidence type="ECO:0000256" key="1">
    <source>
        <dbReference type="ARBA" id="ARBA00004141"/>
    </source>
</evidence>
<dbReference type="STRING" id="1798543.A2898_02760"/>
<dbReference type="Pfam" id="PF13727">
    <property type="entry name" value="CoA_binding_3"/>
    <property type="match status" value="1"/>
</dbReference>
<evidence type="ECO:0000256" key="7">
    <source>
        <dbReference type="SAM" id="Phobius"/>
    </source>
</evidence>
<dbReference type="PANTHER" id="PTHR30576">
    <property type="entry name" value="COLANIC BIOSYNTHESIS UDP-GLUCOSE LIPID CARRIER TRANSFERASE"/>
    <property type="match status" value="1"/>
</dbReference>
<dbReference type="InterPro" id="IPR003362">
    <property type="entry name" value="Bact_transf"/>
</dbReference>
<feature type="domain" description="Bacterial sugar transferase" evidence="8">
    <location>
        <begin position="269"/>
        <end position="457"/>
    </location>
</feature>
<dbReference type="Pfam" id="PF02397">
    <property type="entry name" value="Bac_transf"/>
    <property type="match status" value="1"/>
</dbReference>
<gene>
    <name evidence="9" type="ORF">A2898_02760</name>
</gene>
<evidence type="ECO:0000256" key="3">
    <source>
        <dbReference type="ARBA" id="ARBA00022679"/>
    </source>
</evidence>
<feature type="transmembrane region" description="Helical" evidence="7">
    <location>
        <begin position="7"/>
        <end position="31"/>
    </location>
</feature>
<dbReference type="EMBL" id="MHKE01000002">
    <property type="protein sequence ID" value="OGY85027.1"/>
    <property type="molecule type" value="Genomic_DNA"/>
</dbReference>
<evidence type="ECO:0000256" key="4">
    <source>
        <dbReference type="ARBA" id="ARBA00022692"/>
    </source>
</evidence>
<keyword evidence="5 7" id="KW-1133">Transmembrane helix</keyword>
<feature type="transmembrane region" description="Helical" evidence="7">
    <location>
        <begin position="274"/>
        <end position="295"/>
    </location>
</feature>